<protein>
    <submittedName>
        <fullName evidence="1">Uncharacterized protein</fullName>
    </submittedName>
</protein>
<sequence>MPICLCRRTGWESFEMLSQTPLCILWGCLTNPPQILEKSGGAWQAAVLSSCFEVMTRRQREAKSKETSQPADTGKYEKCYVCKSLVPLKEYQRHVDGCLRLQRCSKSANGTQGGRRLRQAKLPNSHTPGSQFHNWLGLGLNGAVVDMGHSGERESASSVVLVPYD</sequence>
<evidence type="ECO:0000313" key="1">
    <source>
        <dbReference type="EMBL" id="KAH7992345.1"/>
    </source>
</evidence>
<comment type="caution">
    <text evidence="1">The sequence shown here is derived from an EMBL/GenBank/DDBJ whole genome shotgun (WGS) entry which is preliminary data.</text>
</comment>
<name>A0ACB8EIK9_9SAUR</name>
<reference evidence="1" key="1">
    <citation type="submission" date="2021-08" db="EMBL/GenBank/DDBJ databases">
        <title>The first chromosome-level gecko genome reveals the dynamic sex chromosomes of Neotropical dwarf geckos (Sphaerodactylidae: Sphaerodactylus).</title>
        <authorList>
            <person name="Pinto B.J."/>
            <person name="Keating S.E."/>
            <person name="Gamble T."/>
        </authorList>
    </citation>
    <scope>NUCLEOTIDE SEQUENCE</scope>
    <source>
        <strain evidence="1">TG3544</strain>
    </source>
</reference>
<accession>A0ACB8EIK9</accession>
<gene>
    <name evidence="1" type="ORF">K3G42_021670</name>
</gene>
<proteinExistence type="predicted"/>
<dbReference type="EMBL" id="CM037616">
    <property type="protein sequence ID" value="KAH7992345.1"/>
    <property type="molecule type" value="Genomic_DNA"/>
</dbReference>
<organism evidence="1 2">
    <name type="scientific">Sphaerodactylus townsendi</name>
    <dbReference type="NCBI Taxonomy" id="933632"/>
    <lineage>
        <taxon>Eukaryota</taxon>
        <taxon>Metazoa</taxon>
        <taxon>Chordata</taxon>
        <taxon>Craniata</taxon>
        <taxon>Vertebrata</taxon>
        <taxon>Euteleostomi</taxon>
        <taxon>Lepidosauria</taxon>
        <taxon>Squamata</taxon>
        <taxon>Bifurcata</taxon>
        <taxon>Gekkota</taxon>
        <taxon>Sphaerodactylidae</taxon>
        <taxon>Sphaerodactylus</taxon>
    </lineage>
</organism>
<dbReference type="Proteomes" id="UP000827872">
    <property type="component" value="Linkage Group LG03"/>
</dbReference>
<keyword evidence="2" id="KW-1185">Reference proteome</keyword>
<evidence type="ECO:0000313" key="2">
    <source>
        <dbReference type="Proteomes" id="UP000827872"/>
    </source>
</evidence>